<dbReference type="AlphaFoldDB" id="A0A9N8HGI3"/>
<organism evidence="14 15">
    <name type="scientific">Seminavis robusta</name>
    <dbReference type="NCBI Taxonomy" id="568900"/>
    <lineage>
        <taxon>Eukaryota</taxon>
        <taxon>Sar</taxon>
        <taxon>Stramenopiles</taxon>
        <taxon>Ochrophyta</taxon>
        <taxon>Bacillariophyta</taxon>
        <taxon>Bacillariophyceae</taxon>
        <taxon>Bacillariophycidae</taxon>
        <taxon>Naviculales</taxon>
        <taxon>Naviculaceae</taxon>
        <taxon>Seminavis</taxon>
    </lineage>
</organism>
<dbReference type="PANTHER" id="PTHR10314">
    <property type="entry name" value="CYSTATHIONINE BETA-SYNTHASE"/>
    <property type="match status" value="1"/>
</dbReference>
<proteinExistence type="inferred from homology"/>
<keyword evidence="11" id="KW-0198">Cysteine biosynthesis</keyword>
<evidence type="ECO:0000256" key="7">
    <source>
        <dbReference type="ARBA" id="ARBA00023239"/>
    </source>
</evidence>
<feature type="compositionally biased region" description="Polar residues" evidence="12">
    <location>
        <begin position="503"/>
        <end position="519"/>
    </location>
</feature>
<dbReference type="PROSITE" id="PS51371">
    <property type="entry name" value="CBS"/>
    <property type="match status" value="1"/>
</dbReference>
<evidence type="ECO:0000313" key="15">
    <source>
        <dbReference type="Proteomes" id="UP001153069"/>
    </source>
</evidence>
<dbReference type="InterPro" id="IPR046342">
    <property type="entry name" value="CBS_dom_sf"/>
</dbReference>
<keyword evidence="7 11" id="KW-0456">Lyase</keyword>
<dbReference type="SMART" id="SM00116">
    <property type="entry name" value="CBS"/>
    <property type="match status" value="1"/>
</dbReference>
<dbReference type="Pfam" id="PF00571">
    <property type="entry name" value="CBS"/>
    <property type="match status" value="1"/>
</dbReference>
<dbReference type="GO" id="GO:0006535">
    <property type="term" value="P:cysteine biosynthetic process from serine"/>
    <property type="evidence" value="ECO:0007669"/>
    <property type="project" value="UniProtKB-UniRule"/>
</dbReference>
<keyword evidence="6 10" id="KW-0129">CBS domain</keyword>
<dbReference type="InterPro" id="IPR036052">
    <property type="entry name" value="TrpB-like_PALP_sf"/>
</dbReference>
<dbReference type="Pfam" id="PF00291">
    <property type="entry name" value="PALP"/>
    <property type="match status" value="1"/>
</dbReference>
<dbReference type="GO" id="GO:0019343">
    <property type="term" value="P:cysteine biosynthetic process via cystathionine"/>
    <property type="evidence" value="ECO:0007669"/>
    <property type="project" value="UniProtKB-UniRule"/>
</dbReference>
<dbReference type="PROSITE" id="PS00901">
    <property type="entry name" value="CYS_SYNTHASE"/>
    <property type="match status" value="1"/>
</dbReference>
<evidence type="ECO:0000256" key="5">
    <source>
        <dbReference type="ARBA" id="ARBA00022898"/>
    </source>
</evidence>
<dbReference type="InterPro" id="IPR000644">
    <property type="entry name" value="CBS_dom"/>
</dbReference>
<dbReference type="Gene3D" id="3.40.50.1100">
    <property type="match status" value="2"/>
</dbReference>
<reference evidence="14" key="1">
    <citation type="submission" date="2020-06" db="EMBL/GenBank/DDBJ databases">
        <authorList>
            <consortium name="Plant Systems Biology data submission"/>
        </authorList>
    </citation>
    <scope>NUCLEOTIDE SEQUENCE</scope>
    <source>
        <strain evidence="14">D6</strain>
    </source>
</reference>
<dbReference type="InterPro" id="IPR050214">
    <property type="entry name" value="Cys_Synth/Cystath_Beta-Synth"/>
</dbReference>
<evidence type="ECO:0000256" key="10">
    <source>
        <dbReference type="PROSITE-ProRule" id="PRU00703"/>
    </source>
</evidence>
<comment type="catalytic activity">
    <reaction evidence="9 11">
        <text>L-homocysteine + L-serine = L,L-cystathionine + H2O</text>
        <dbReference type="Rhea" id="RHEA:10112"/>
        <dbReference type="ChEBI" id="CHEBI:15377"/>
        <dbReference type="ChEBI" id="CHEBI:33384"/>
        <dbReference type="ChEBI" id="CHEBI:58161"/>
        <dbReference type="ChEBI" id="CHEBI:58199"/>
        <dbReference type="EC" id="4.2.1.22"/>
    </reaction>
</comment>
<dbReference type="InterPro" id="IPR001216">
    <property type="entry name" value="P-phosphate_BS"/>
</dbReference>
<dbReference type="EC" id="4.2.1.22" evidence="4 11"/>
<feature type="domain" description="CBS" evidence="13">
    <location>
        <begin position="368"/>
        <end position="425"/>
    </location>
</feature>
<comment type="caution">
    <text evidence="14">The sequence shown here is derived from an EMBL/GenBank/DDBJ whole genome shotgun (WGS) entry which is preliminary data.</text>
</comment>
<dbReference type="SUPFAM" id="SSF53686">
    <property type="entry name" value="Tryptophan synthase beta subunit-like PLP-dependent enzymes"/>
    <property type="match status" value="1"/>
</dbReference>
<gene>
    <name evidence="14" type="ORF">SEMRO_637_G179390.1</name>
</gene>
<evidence type="ECO:0000313" key="14">
    <source>
        <dbReference type="EMBL" id="CAB9514178.1"/>
    </source>
</evidence>
<accession>A0A9N8HGI3</accession>
<evidence type="ECO:0000256" key="2">
    <source>
        <dbReference type="ARBA" id="ARBA00005003"/>
    </source>
</evidence>
<dbReference type="FunFam" id="3.40.50.1100:FF:000118">
    <property type="entry name" value="Related to CYS4-cystathionine beta-synthase"/>
    <property type="match status" value="1"/>
</dbReference>
<evidence type="ECO:0000256" key="3">
    <source>
        <dbReference type="ARBA" id="ARBA00007103"/>
    </source>
</evidence>
<evidence type="ECO:0000256" key="1">
    <source>
        <dbReference type="ARBA" id="ARBA00001933"/>
    </source>
</evidence>
<evidence type="ECO:0000256" key="6">
    <source>
        <dbReference type="ARBA" id="ARBA00023122"/>
    </source>
</evidence>
<comment type="pathway">
    <text evidence="2">Amino-acid biosynthesis; L-cysteine biosynthesis; L-cysteine from L-homocysteine and L-serine: step 1/2.</text>
</comment>
<keyword evidence="11" id="KW-0028">Amino-acid biosynthesis</keyword>
<dbReference type="OrthoDB" id="728at2759"/>
<dbReference type="FunFam" id="3.40.50.1100:FF:000003">
    <property type="entry name" value="Cystathionine beta-synthase"/>
    <property type="match status" value="1"/>
</dbReference>
<dbReference type="InterPro" id="IPR001926">
    <property type="entry name" value="TrpB-like_PALP"/>
</dbReference>
<evidence type="ECO:0000256" key="11">
    <source>
        <dbReference type="RuleBase" id="RU361204"/>
    </source>
</evidence>
<dbReference type="SUPFAM" id="SSF54631">
    <property type="entry name" value="CBS-domain pair"/>
    <property type="match status" value="1"/>
</dbReference>
<dbReference type="NCBIfam" id="TIGR01137">
    <property type="entry name" value="cysta_beta"/>
    <property type="match status" value="1"/>
</dbReference>
<comment type="cofactor">
    <cofactor evidence="1 11">
        <name>pyridoxal 5'-phosphate</name>
        <dbReference type="ChEBI" id="CHEBI:597326"/>
    </cofactor>
</comment>
<dbReference type="CDD" id="cd01561">
    <property type="entry name" value="CBS_like"/>
    <property type="match status" value="1"/>
</dbReference>
<dbReference type="GO" id="GO:0005737">
    <property type="term" value="C:cytoplasm"/>
    <property type="evidence" value="ECO:0007669"/>
    <property type="project" value="InterPro"/>
</dbReference>
<dbReference type="InterPro" id="IPR005857">
    <property type="entry name" value="Cysta_beta_synth"/>
</dbReference>
<evidence type="ECO:0000256" key="12">
    <source>
        <dbReference type="SAM" id="MobiDB-lite"/>
    </source>
</evidence>
<dbReference type="GO" id="GO:0004122">
    <property type="term" value="F:cystathionine beta-synthase activity"/>
    <property type="evidence" value="ECO:0007669"/>
    <property type="project" value="UniProtKB-UniRule"/>
</dbReference>
<evidence type="ECO:0000259" key="13">
    <source>
        <dbReference type="PROSITE" id="PS51371"/>
    </source>
</evidence>
<feature type="region of interest" description="Disordered" evidence="12">
    <location>
        <begin position="475"/>
        <end position="523"/>
    </location>
</feature>
<feature type="compositionally biased region" description="Basic and acidic residues" evidence="12">
    <location>
        <begin position="475"/>
        <end position="486"/>
    </location>
</feature>
<evidence type="ECO:0000256" key="9">
    <source>
        <dbReference type="ARBA" id="ARBA00047490"/>
    </source>
</evidence>
<dbReference type="EMBL" id="CAICTM010000636">
    <property type="protein sequence ID" value="CAB9514178.1"/>
    <property type="molecule type" value="Genomic_DNA"/>
</dbReference>
<keyword evidence="15" id="KW-1185">Reference proteome</keyword>
<dbReference type="Gene3D" id="3.10.580.10">
    <property type="entry name" value="CBS-domain"/>
    <property type="match status" value="1"/>
</dbReference>
<keyword evidence="5 11" id="KW-0663">Pyridoxal phosphate</keyword>
<evidence type="ECO:0000256" key="8">
    <source>
        <dbReference type="ARBA" id="ARBA00026192"/>
    </source>
</evidence>
<name>A0A9N8HGI3_9STRA</name>
<evidence type="ECO:0000256" key="4">
    <source>
        <dbReference type="ARBA" id="ARBA00012041"/>
    </source>
</evidence>
<sequence>MSQVKSPTATVKQTESTRRDSGICSSVMEAIGETPLIRINQLAKDLDCEVLVKAEFFNAGGSVKDRIGRRMVEDAEAKGIIKPGDTLIEPTSGNTGIGLAMAAATKGYRCIIVLPEKMSKEKVDVLKALGAEIMRTPTEAAYDAPDSHISVAKRLHEEIPNSHILDQYSNLSNPLAHYEGTAEELLRQTGGKIDMLVAGAGTGGTISGIAKRLKEHNPNIQVIGVDPVGSILAEPETLNDNKRLEPYLVEGIGYDFIPNVCDRSLVDEWMKSNDKDSLVQMRALIRHEGLLCGGSSGAAVSCALKAAKRLKKGQRCVVILPDSVRNYMSKALSDDWMIDHGFVDNKIIQTKQYSAWWSTKRLCDVPSVTNNTPLTITSDVSCCDAIAVLKEGGYDMVPVIEDNEILGVVTEGNITNRLLSGRLSSPDTTSVKEAGIIFKSFHEFNMQDQLATVAQVLDHCPFALVTQEQRVVHAAREGEHRVDGPNKRRKLSDEISPAESQDESTVTTAESPTNPSSVGGSKAKLSASCSHHVVKRKVVSAIVTRIDLLEYIAAGEIPVQGRAHQN</sequence>
<comment type="similarity">
    <text evidence="3 11">Belongs to the cysteine synthase/cystathionine beta-synthase family.</text>
</comment>
<protein>
    <recommendedName>
        <fullName evidence="8 11">Cystathionine beta-synthase</fullName>
        <ecNumber evidence="4 11">4.2.1.22</ecNumber>
    </recommendedName>
</protein>
<dbReference type="Proteomes" id="UP001153069">
    <property type="component" value="Unassembled WGS sequence"/>
</dbReference>